<evidence type="ECO:0008006" key="3">
    <source>
        <dbReference type="Google" id="ProtNLM"/>
    </source>
</evidence>
<evidence type="ECO:0000313" key="2">
    <source>
        <dbReference type="Proteomes" id="UP000034048"/>
    </source>
</evidence>
<sequence length="69" mass="8481">MNWLSKKDSKIVISQRGKHQYAIEYPYWSQPYIIPWKHNEVNKYIVKDLMEQLVNSDICTKEEFDQYIR</sequence>
<proteinExistence type="predicted"/>
<dbReference type="AlphaFoldDB" id="A0A0G0NBX3"/>
<dbReference type="Proteomes" id="UP000034048">
    <property type="component" value="Unassembled WGS sequence"/>
</dbReference>
<accession>A0A0G0NBX3</accession>
<evidence type="ECO:0000313" key="1">
    <source>
        <dbReference type="EMBL" id="KKR13624.1"/>
    </source>
</evidence>
<organism evidence="1 2">
    <name type="scientific">Candidatus Falkowbacteria bacterium GW2011_GWA2_39_24</name>
    <dbReference type="NCBI Taxonomy" id="1618634"/>
    <lineage>
        <taxon>Bacteria</taxon>
        <taxon>Candidatus Falkowiibacteriota</taxon>
    </lineage>
</organism>
<name>A0A0G0NBX3_9BACT</name>
<reference evidence="1 2" key="1">
    <citation type="journal article" date="2015" name="Nature">
        <title>rRNA introns, odd ribosomes, and small enigmatic genomes across a large radiation of phyla.</title>
        <authorList>
            <person name="Brown C.T."/>
            <person name="Hug L.A."/>
            <person name="Thomas B.C."/>
            <person name="Sharon I."/>
            <person name="Castelle C.J."/>
            <person name="Singh A."/>
            <person name="Wilkins M.J."/>
            <person name="Williams K.H."/>
            <person name="Banfield J.F."/>
        </authorList>
    </citation>
    <scope>NUCLEOTIDE SEQUENCE [LARGE SCALE GENOMIC DNA]</scope>
</reference>
<gene>
    <name evidence="1" type="ORF">UT42_C0043G0005</name>
</gene>
<dbReference type="EMBL" id="LBWS01000043">
    <property type="protein sequence ID" value="KKR13624.1"/>
    <property type="molecule type" value="Genomic_DNA"/>
</dbReference>
<protein>
    <recommendedName>
        <fullName evidence="3">YcfA family protein</fullName>
    </recommendedName>
</protein>
<comment type="caution">
    <text evidence="1">The sequence shown here is derived from an EMBL/GenBank/DDBJ whole genome shotgun (WGS) entry which is preliminary data.</text>
</comment>